<dbReference type="PANTHER" id="PTHR43078">
    <property type="entry name" value="UDP-GLUCURONIC ACID DECARBOXYLASE-RELATED"/>
    <property type="match status" value="1"/>
</dbReference>
<accession>A0ABX8BVN2</accession>
<evidence type="ECO:0000256" key="4">
    <source>
        <dbReference type="ARBA" id="ARBA00023239"/>
    </source>
</evidence>
<dbReference type="Gene3D" id="3.90.25.10">
    <property type="entry name" value="UDP-galactose 4-epimerase, domain 1"/>
    <property type="match status" value="1"/>
</dbReference>
<dbReference type="Pfam" id="PF01370">
    <property type="entry name" value="Epimerase"/>
    <property type="match status" value="1"/>
</dbReference>
<evidence type="ECO:0000313" key="7">
    <source>
        <dbReference type="Proteomes" id="UP000676079"/>
    </source>
</evidence>
<name>A0ABX8BVN2_9ACTN</name>
<dbReference type="PANTHER" id="PTHR43078:SF6">
    <property type="entry name" value="UDP-GLUCURONIC ACID DECARBOXYLASE 1"/>
    <property type="match status" value="1"/>
</dbReference>
<feature type="domain" description="NAD-dependent epimerase/dehydratase" evidence="5">
    <location>
        <begin position="8"/>
        <end position="243"/>
    </location>
</feature>
<dbReference type="Proteomes" id="UP000676079">
    <property type="component" value="Chromosome"/>
</dbReference>
<dbReference type="EC" id="4.2.1.47" evidence="6"/>
<evidence type="ECO:0000256" key="3">
    <source>
        <dbReference type="ARBA" id="ARBA00023027"/>
    </source>
</evidence>
<dbReference type="SUPFAM" id="SSF51735">
    <property type="entry name" value="NAD(P)-binding Rossmann-fold domains"/>
    <property type="match status" value="1"/>
</dbReference>
<dbReference type="Gene3D" id="3.40.50.720">
    <property type="entry name" value="NAD(P)-binding Rossmann-like Domain"/>
    <property type="match status" value="1"/>
</dbReference>
<protein>
    <submittedName>
        <fullName evidence="6">GDP-mannose 4,6-dehydratase</fullName>
        <ecNumber evidence="6">4.2.1.47</ecNumber>
    </submittedName>
</protein>
<organism evidence="6 7">
    <name type="scientific">Nocardiopsis changdeensis</name>
    <dbReference type="NCBI Taxonomy" id="2831969"/>
    <lineage>
        <taxon>Bacteria</taxon>
        <taxon>Bacillati</taxon>
        <taxon>Actinomycetota</taxon>
        <taxon>Actinomycetes</taxon>
        <taxon>Streptosporangiales</taxon>
        <taxon>Nocardiopsidaceae</taxon>
        <taxon>Nocardiopsis</taxon>
    </lineage>
</organism>
<dbReference type="EMBL" id="CP074133">
    <property type="protein sequence ID" value="QUX26037.1"/>
    <property type="molecule type" value="Genomic_DNA"/>
</dbReference>
<proteinExistence type="predicted"/>
<evidence type="ECO:0000256" key="2">
    <source>
        <dbReference type="ARBA" id="ARBA00022793"/>
    </source>
</evidence>
<evidence type="ECO:0000313" key="6">
    <source>
        <dbReference type="EMBL" id="QUX26037.1"/>
    </source>
</evidence>
<comment type="cofactor">
    <cofactor evidence="1">
        <name>NAD(+)</name>
        <dbReference type="ChEBI" id="CHEBI:57540"/>
    </cofactor>
</comment>
<dbReference type="InterPro" id="IPR044516">
    <property type="entry name" value="UXS-like"/>
</dbReference>
<dbReference type="InterPro" id="IPR036291">
    <property type="entry name" value="NAD(P)-bd_dom_sf"/>
</dbReference>
<keyword evidence="7" id="KW-1185">Reference proteome</keyword>
<dbReference type="InterPro" id="IPR001509">
    <property type="entry name" value="Epimerase_deHydtase"/>
</dbReference>
<dbReference type="GO" id="GO:0008446">
    <property type="term" value="F:GDP-mannose 4,6-dehydratase activity"/>
    <property type="evidence" value="ECO:0007669"/>
    <property type="project" value="UniProtKB-EC"/>
</dbReference>
<reference evidence="6 7" key="1">
    <citation type="submission" date="2021-05" db="EMBL/GenBank/DDBJ databases">
        <title>Direct Submission.</title>
        <authorList>
            <person name="Li K."/>
            <person name="Gao J."/>
        </authorList>
    </citation>
    <scope>NUCLEOTIDE SEQUENCE [LARGE SCALE GENOMIC DNA]</scope>
    <source>
        <strain evidence="6 7">Mg02</strain>
    </source>
</reference>
<sequence length="325" mass="35566">MTHWGRTVVTGGAGFLGGHLCERLLEQGAEVVCLDNFATGRPGNVEHLFGHPRFRLREADLVRPVEAEGPVDTVFHLASAASPPDYLRLPVETLEAGSLGTRNALALAEEGGARFVLASTSEVYGDPLEYPQRETYWGNVNPVGPRSVYDEAKRYAESLVMAHGRARGADVGIARIFNSYGPRMRADDGRLVPTFVNQALEGRPLTVAGDGQQTRSLCYVDDTVRGLMALGARRGVRGPVNIGSDEELSVISLVGLVASLTGTRSGVVFVERPEDDPRFRRPDIRLARELLGWEPRTRVREGMRRTIDHFVELRNRSGRAVASNP</sequence>
<gene>
    <name evidence="6" type="ORF">KGD84_17745</name>
</gene>
<keyword evidence="4 6" id="KW-0456">Lyase</keyword>
<dbReference type="RefSeq" id="WP_220565819.1">
    <property type="nucleotide sequence ID" value="NZ_CP074133.1"/>
</dbReference>
<keyword evidence="2" id="KW-0210">Decarboxylase</keyword>
<evidence type="ECO:0000259" key="5">
    <source>
        <dbReference type="Pfam" id="PF01370"/>
    </source>
</evidence>
<keyword evidence="3" id="KW-0520">NAD</keyword>
<evidence type="ECO:0000256" key="1">
    <source>
        <dbReference type="ARBA" id="ARBA00001911"/>
    </source>
</evidence>